<accession>A0A5S4V613</accession>
<proteinExistence type="predicted"/>
<feature type="transmembrane region" description="Helical" evidence="1">
    <location>
        <begin position="157"/>
        <end position="181"/>
    </location>
</feature>
<feature type="transmembrane region" description="Helical" evidence="1">
    <location>
        <begin position="31"/>
        <end position="60"/>
    </location>
</feature>
<gene>
    <name evidence="2" type="ORF">FYC51_04405</name>
</gene>
<keyword evidence="3" id="KW-1185">Reference proteome</keyword>
<keyword evidence="1" id="KW-1133">Transmembrane helix</keyword>
<evidence type="ECO:0000313" key="3">
    <source>
        <dbReference type="Proteomes" id="UP000325243"/>
    </source>
</evidence>
<reference evidence="2 3" key="1">
    <citation type="submission" date="2019-08" db="EMBL/GenBank/DDBJ databases">
        <authorList>
            <person name="Hu J."/>
        </authorList>
    </citation>
    <scope>NUCLEOTIDE SEQUENCE [LARGE SCALE GENOMIC DNA]</scope>
    <source>
        <strain evidence="2 3">NEAU-184</strain>
    </source>
</reference>
<evidence type="ECO:0000313" key="2">
    <source>
        <dbReference type="EMBL" id="TYL54587.1"/>
    </source>
</evidence>
<dbReference type="InterPro" id="IPR043130">
    <property type="entry name" value="CDP-OH_PTrfase_TM_dom"/>
</dbReference>
<name>A0A5S4V613_9MICO</name>
<sequence>MRGLYAAKPWFTRQLGRIVTVAVDRGWSPDAFTAIGVAFAAVAAGGLLVGSWPLVLIGLVGRLAGANLDGAVARARGVSRPFGFVLNEIGDRASDLLPLAALSILAWHSGSVPALLVALVATTAASWPTFISLSAAAAGAARINGGPFGKTERTLTVFLMSVAFTWFPVAAVIGVGSGVIIAGSTLTAATRARAAHRRLRLVDA</sequence>
<feature type="transmembrane region" description="Helical" evidence="1">
    <location>
        <begin position="96"/>
        <end position="121"/>
    </location>
</feature>
<keyword evidence="2" id="KW-0808">Transferase</keyword>
<dbReference type="Proteomes" id="UP000325243">
    <property type="component" value="Unassembled WGS sequence"/>
</dbReference>
<dbReference type="EMBL" id="VSSB01000001">
    <property type="protein sequence ID" value="TYL54587.1"/>
    <property type="molecule type" value="Genomic_DNA"/>
</dbReference>
<keyword evidence="1" id="KW-0472">Membrane</keyword>
<dbReference type="GO" id="GO:0016740">
    <property type="term" value="F:transferase activity"/>
    <property type="evidence" value="ECO:0007669"/>
    <property type="project" value="UniProtKB-KW"/>
</dbReference>
<comment type="caution">
    <text evidence="2">The sequence shown here is derived from an EMBL/GenBank/DDBJ whole genome shotgun (WGS) entry which is preliminary data.</text>
</comment>
<protein>
    <submittedName>
        <fullName evidence="2">CDP-alcohol phosphatidyltransferase family protein</fullName>
    </submittedName>
</protein>
<evidence type="ECO:0000256" key="1">
    <source>
        <dbReference type="SAM" id="Phobius"/>
    </source>
</evidence>
<organism evidence="2 3">
    <name type="scientific">Agromyces mariniharenae</name>
    <dbReference type="NCBI Taxonomy" id="2604423"/>
    <lineage>
        <taxon>Bacteria</taxon>
        <taxon>Bacillati</taxon>
        <taxon>Actinomycetota</taxon>
        <taxon>Actinomycetes</taxon>
        <taxon>Micrococcales</taxon>
        <taxon>Microbacteriaceae</taxon>
        <taxon>Agromyces</taxon>
    </lineage>
</organism>
<dbReference type="Gene3D" id="1.20.120.1760">
    <property type="match status" value="1"/>
</dbReference>
<keyword evidence="1" id="KW-0812">Transmembrane</keyword>
<dbReference type="AlphaFoldDB" id="A0A5S4V613"/>